<sequence>MLPLRAKTERGVFFSHAPVPLRIFVSPIQDDRDFANLGLLCNKLKGRPIVVQCNRMHQIVIMLKF</sequence>
<reference evidence="1" key="1">
    <citation type="submission" date="2019-02" db="EMBL/GenBank/DDBJ databases">
        <authorList>
            <person name="Gruber-Vodicka R. H."/>
            <person name="Seah K. B. B."/>
        </authorList>
    </citation>
    <scope>NUCLEOTIDE SEQUENCE</scope>
    <source>
        <strain evidence="2">BECK_BY1</strain>
        <strain evidence="3">BECK_BY2</strain>
        <strain evidence="1">BECK_BY3</strain>
    </source>
</reference>
<dbReference type="EMBL" id="CAADFV010000060">
    <property type="protein sequence ID" value="VFK60896.1"/>
    <property type="molecule type" value="Genomic_DNA"/>
</dbReference>
<dbReference type="AlphaFoldDB" id="A0A450ZMS4"/>
<organism evidence="1">
    <name type="scientific">Candidatus Kentrum sp. TUN</name>
    <dbReference type="NCBI Taxonomy" id="2126343"/>
    <lineage>
        <taxon>Bacteria</taxon>
        <taxon>Pseudomonadati</taxon>
        <taxon>Pseudomonadota</taxon>
        <taxon>Gammaproteobacteria</taxon>
        <taxon>Candidatus Kentrum</taxon>
    </lineage>
</organism>
<protein>
    <submittedName>
        <fullName evidence="1">Uncharacterized protein</fullName>
    </submittedName>
</protein>
<evidence type="ECO:0000313" key="2">
    <source>
        <dbReference type="EMBL" id="VFK56850.1"/>
    </source>
</evidence>
<dbReference type="EMBL" id="CAADFY010000062">
    <property type="protein sequence ID" value="VFK55060.1"/>
    <property type="molecule type" value="Genomic_DNA"/>
</dbReference>
<dbReference type="EMBL" id="CAADFX010000054">
    <property type="protein sequence ID" value="VFK56850.1"/>
    <property type="molecule type" value="Genomic_DNA"/>
</dbReference>
<gene>
    <name evidence="2" type="ORF">BECKTUN1418D_GA0071000_10541</name>
    <name evidence="3" type="ORF">BECKTUN1418E_GA0071001_10601</name>
    <name evidence="1" type="ORF">BECKTUN1418F_GA0071002_10621</name>
</gene>
<accession>A0A450ZMS4</accession>
<name>A0A450ZMS4_9GAMM</name>
<evidence type="ECO:0000313" key="1">
    <source>
        <dbReference type="EMBL" id="VFK55060.1"/>
    </source>
</evidence>
<evidence type="ECO:0000313" key="3">
    <source>
        <dbReference type="EMBL" id="VFK60896.1"/>
    </source>
</evidence>
<proteinExistence type="predicted"/>